<evidence type="ECO:0000313" key="1">
    <source>
        <dbReference type="EMBL" id="KAK9035043.1"/>
    </source>
</evidence>
<evidence type="ECO:0000313" key="2">
    <source>
        <dbReference type="Proteomes" id="UP001396334"/>
    </source>
</evidence>
<protein>
    <submittedName>
        <fullName evidence="1">Uncharacterized protein</fullName>
    </submittedName>
</protein>
<reference evidence="1 2" key="1">
    <citation type="journal article" date="2024" name="G3 (Bethesda)">
        <title>Genome assembly of Hibiscus sabdariffa L. provides insights into metabolisms of medicinal natural products.</title>
        <authorList>
            <person name="Kim T."/>
        </authorList>
    </citation>
    <scope>NUCLEOTIDE SEQUENCE [LARGE SCALE GENOMIC DNA]</scope>
    <source>
        <strain evidence="1">TK-2024</strain>
        <tissue evidence="1">Old leaves</tissue>
    </source>
</reference>
<dbReference type="EMBL" id="JBBPBN010000006">
    <property type="protein sequence ID" value="KAK9035043.1"/>
    <property type="molecule type" value="Genomic_DNA"/>
</dbReference>
<gene>
    <name evidence="1" type="ORF">V6N11_077094</name>
</gene>
<sequence length="76" mass="8060">MPIPSSLTSYEVVQLPMVQSGLIESFHADPELSLSFHASLHSGLVESSQVDPGSVELSPTSSIDDTIISYLDIVGT</sequence>
<dbReference type="Proteomes" id="UP001396334">
    <property type="component" value="Unassembled WGS sequence"/>
</dbReference>
<keyword evidence="2" id="KW-1185">Reference proteome</keyword>
<name>A0ABR2TC64_9ROSI</name>
<accession>A0ABR2TC64</accession>
<organism evidence="1 2">
    <name type="scientific">Hibiscus sabdariffa</name>
    <name type="common">roselle</name>
    <dbReference type="NCBI Taxonomy" id="183260"/>
    <lineage>
        <taxon>Eukaryota</taxon>
        <taxon>Viridiplantae</taxon>
        <taxon>Streptophyta</taxon>
        <taxon>Embryophyta</taxon>
        <taxon>Tracheophyta</taxon>
        <taxon>Spermatophyta</taxon>
        <taxon>Magnoliopsida</taxon>
        <taxon>eudicotyledons</taxon>
        <taxon>Gunneridae</taxon>
        <taxon>Pentapetalae</taxon>
        <taxon>rosids</taxon>
        <taxon>malvids</taxon>
        <taxon>Malvales</taxon>
        <taxon>Malvaceae</taxon>
        <taxon>Malvoideae</taxon>
        <taxon>Hibiscus</taxon>
    </lineage>
</organism>
<comment type="caution">
    <text evidence="1">The sequence shown here is derived from an EMBL/GenBank/DDBJ whole genome shotgun (WGS) entry which is preliminary data.</text>
</comment>
<proteinExistence type="predicted"/>